<evidence type="ECO:0000313" key="2">
    <source>
        <dbReference type="Proteomes" id="UP001056120"/>
    </source>
</evidence>
<gene>
    <name evidence="1" type="ORF">L1987_07954</name>
</gene>
<sequence length="88" mass="9956">MVVGWPAGDVRLLQATEVCWGWVKENGVLEFGNEEKVMLFLDKIFNWNILIQDIAKITEEGLTISQPNLLKTFWKFAAFQNPTVGAEG</sequence>
<dbReference type="Proteomes" id="UP001056120">
    <property type="component" value="Linkage Group LG03"/>
</dbReference>
<comment type="caution">
    <text evidence="1">The sequence shown here is derived from an EMBL/GenBank/DDBJ whole genome shotgun (WGS) entry which is preliminary data.</text>
</comment>
<proteinExistence type="predicted"/>
<reference evidence="1 2" key="2">
    <citation type="journal article" date="2022" name="Mol. Ecol. Resour.">
        <title>The genomes of chicory, endive, great burdock and yacon provide insights into Asteraceae paleo-polyploidization history and plant inulin production.</title>
        <authorList>
            <person name="Fan W."/>
            <person name="Wang S."/>
            <person name="Wang H."/>
            <person name="Wang A."/>
            <person name="Jiang F."/>
            <person name="Liu H."/>
            <person name="Zhao H."/>
            <person name="Xu D."/>
            <person name="Zhang Y."/>
        </authorList>
    </citation>
    <scope>NUCLEOTIDE SEQUENCE [LARGE SCALE GENOMIC DNA]</scope>
    <source>
        <strain evidence="2">cv. Yunnan</strain>
        <tissue evidence="1">Leaves</tissue>
    </source>
</reference>
<protein>
    <submittedName>
        <fullName evidence="1">Uncharacterized protein</fullName>
    </submittedName>
</protein>
<name>A0ACB9JMB5_9ASTR</name>
<keyword evidence="2" id="KW-1185">Reference proteome</keyword>
<dbReference type="EMBL" id="CM042020">
    <property type="protein sequence ID" value="KAI3820407.1"/>
    <property type="molecule type" value="Genomic_DNA"/>
</dbReference>
<accession>A0ACB9JMB5</accession>
<organism evidence="1 2">
    <name type="scientific">Smallanthus sonchifolius</name>
    <dbReference type="NCBI Taxonomy" id="185202"/>
    <lineage>
        <taxon>Eukaryota</taxon>
        <taxon>Viridiplantae</taxon>
        <taxon>Streptophyta</taxon>
        <taxon>Embryophyta</taxon>
        <taxon>Tracheophyta</taxon>
        <taxon>Spermatophyta</taxon>
        <taxon>Magnoliopsida</taxon>
        <taxon>eudicotyledons</taxon>
        <taxon>Gunneridae</taxon>
        <taxon>Pentapetalae</taxon>
        <taxon>asterids</taxon>
        <taxon>campanulids</taxon>
        <taxon>Asterales</taxon>
        <taxon>Asteraceae</taxon>
        <taxon>Asteroideae</taxon>
        <taxon>Heliantheae alliance</taxon>
        <taxon>Millerieae</taxon>
        <taxon>Smallanthus</taxon>
    </lineage>
</organism>
<evidence type="ECO:0000313" key="1">
    <source>
        <dbReference type="EMBL" id="KAI3820407.1"/>
    </source>
</evidence>
<reference evidence="2" key="1">
    <citation type="journal article" date="2022" name="Mol. Ecol. Resour.">
        <title>The genomes of chicory, endive, great burdock and yacon provide insights into Asteraceae palaeo-polyploidization history and plant inulin production.</title>
        <authorList>
            <person name="Fan W."/>
            <person name="Wang S."/>
            <person name="Wang H."/>
            <person name="Wang A."/>
            <person name="Jiang F."/>
            <person name="Liu H."/>
            <person name="Zhao H."/>
            <person name="Xu D."/>
            <person name="Zhang Y."/>
        </authorList>
    </citation>
    <scope>NUCLEOTIDE SEQUENCE [LARGE SCALE GENOMIC DNA]</scope>
    <source>
        <strain evidence="2">cv. Yunnan</strain>
    </source>
</reference>